<gene>
    <name evidence="3" type="ORF">CYMTET_43113</name>
</gene>
<dbReference type="AlphaFoldDB" id="A0AAE0F1Z1"/>
<protein>
    <submittedName>
        <fullName evidence="3">Uncharacterized protein</fullName>
    </submittedName>
</protein>
<name>A0AAE0F1Z1_9CHLO</name>
<proteinExistence type="predicted"/>
<organism evidence="3 4">
    <name type="scientific">Cymbomonas tetramitiformis</name>
    <dbReference type="NCBI Taxonomy" id="36881"/>
    <lineage>
        <taxon>Eukaryota</taxon>
        <taxon>Viridiplantae</taxon>
        <taxon>Chlorophyta</taxon>
        <taxon>Pyramimonadophyceae</taxon>
        <taxon>Pyramimonadales</taxon>
        <taxon>Pyramimonadaceae</taxon>
        <taxon>Cymbomonas</taxon>
    </lineage>
</organism>
<keyword evidence="4" id="KW-1185">Reference proteome</keyword>
<reference evidence="3 4" key="1">
    <citation type="journal article" date="2015" name="Genome Biol. Evol.">
        <title>Comparative Genomics of a Bacterivorous Green Alga Reveals Evolutionary Causalities and Consequences of Phago-Mixotrophic Mode of Nutrition.</title>
        <authorList>
            <person name="Burns J.A."/>
            <person name="Paasch A."/>
            <person name="Narechania A."/>
            <person name="Kim E."/>
        </authorList>
    </citation>
    <scope>NUCLEOTIDE SEQUENCE [LARGE SCALE GENOMIC DNA]</scope>
    <source>
        <strain evidence="3 4">PLY_AMNH</strain>
    </source>
</reference>
<dbReference type="Proteomes" id="UP001190700">
    <property type="component" value="Unassembled WGS sequence"/>
</dbReference>
<feature type="compositionally biased region" description="Low complexity" evidence="1">
    <location>
        <begin position="349"/>
        <end position="364"/>
    </location>
</feature>
<feature type="region of interest" description="Disordered" evidence="1">
    <location>
        <begin position="346"/>
        <end position="403"/>
    </location>
</feature>
<keyword evidence="2" id="KW-0812">Transmembrane</keyword>
<accession>A0AAE0F1Z1</accession>
<evidence type="ECO:0000256" key="2">
    <source>
        <dbReference type="SAM" id="Phobius"/>
    </source>
</evidence>
<dbReference type="EMBL" id="LGRX02029029">
    <property type="protein sequence ID" value="KAK3247390.1"/>
    <property type="molecule type" value="Genomic_DNA"/>
</dbReference>
<evidence type="ECO:0000256" key="1">
    <source>
        <dbReference type="SAM" id="MobiDB-lite"/>
    </source>
</evidence>
<evidence type="ECO:0000313" key="4">
    <source>
        <dbReference type="Proteomes" id="UP001190700"/>
    </source>
</evidence>
<keyword evidence="2" id="KW-0472">Membrane</keyword>
<evidence type="ECO:0000313" key="3">
    <source>
        <dbReference type="EMBL" id="KAK3247390.1"/>
    </source>
</evidence>
<sequence length="403" mass="44385">MGVRPGPGLVDAMFIYGITLALIPLAADFWAGGSSTFDLDDVFQCPSLAWLYRSFRDCGVASSPRHYPSAPRRTTSHQAFRVMGVTTRAKKSLTRDNDIDASLRLIDGVRNSPTVRTPTVPTPNPASNEDADVAVRRYLQEQARLTDEIYKARLHRALAKSVREDVLGDKTNTISAHSNAYVWLTGTDASSDRDGRRALVDIIKGCVPVALRESQQEEHAALRYPANVDPQPILAREQRLVRDNKASDWTPTEATRKLRLYTRLDPAFYAAVKVRYPMAADLAHVPLASLRSMVVEIYQAWAQTDTGKAASGANGISAHLSSSEYDVLLVKITELKDLVQRQHGEGAPVVRQQRVQQRQQQQQRAAASEGIPYGAAQGAARGIRPGRPASEAVPRQVQEGEQR</sequence>
<feature type="transmembrane region" description="Helical" evidence="2">
    <location>
        <begin position="12"/>
        <end position="31"/>
    </location>
</feature>
<keyword evidence="2" id="KW-1133">Transmembrane helix</keyword>
<comment type="caution">
    <text evidence="3">The sequence shown here is derived from an EMBL/GenBank/DDBJ whole genome shotgun (WGS) entry which is preliminary data.</text>
</comment>